<dbReference type="EMBL" id="JAHWGI010000797">
    <property type="protein sequence ID" value="KAK3917857.1"/>
    <property type="molecule type" value="Genomic_DNA"/>
</dbReference>
<evidence type="ECO:0000259" key="1">
    <source>
        <dbReference type="Pfam" id="PF17182"/>
    </source>
</evidence>
<accession>A0AAE1GT32</accession>
<dbReference type="EMBL" id="JAHWGI010000252">
    <property type="protein sequence ID" value="KAK3911210.1"/>
    <property type="molecule type" value="Genomic_DNA"/>
</dbReference>
<evidence type="ECO:0000313" key="3">
    <source>
        <dbReference type="EMBL" id="KAK3911210.1"/>
    </source>
</evidence>
<evidence type="ECO:0000313" key="2">
    <source>
        <dbReference type="EMBL" id="KAK3908604.1"/>
    </source>
</evidence>
<keyword evidence="2" id="KW-0648">Protein biosynthesis</keyword>
<feature type="domain" description="OSK" evidence="1">
    <location>
        <begin position="6"/>
        <end position="148"/>
    </location>
</feature>
<keyword evidence="2" id="KW-0396">Initiation factor</keyword>
<dbReference type="Proteomes" id="UP001219518">
    <property type="component" value="Unassembled WGS sequence"/>
</dbReference>
<protein>
    <submittedName>
        <fullName evidence="2">Eukaryotic translation initiation factor 4B1</fullName>
    </submittedName>
</protein>
<evidence type="ECO:0000313" key="4">
    <source>
        <dbReference type="EMBL" id="KAK3917857.1"/>
    </source>
</evidence>
<keyword evidence="6" id="KW-1185">Reference proteome</keyword>
<dbReference type="Pfam" id="PF17182">
    <property type="entry name" value="OSK"/>
    <property type="match status" value="1"/>
</dbReference>
<name>A0AAE1GT32_9NEOP</name>
<proteinExistence type="predicted"/>
<dbReference type="GO" id="GO:0003743">
    <property type="term" value="F:translation initiation factor activity"/>
    <property type="evidence" value="ECO:0007669"/>
    <property type="project" value="UniProtKB-KW"/>
</dbReference>
<reference evidence="2" key="1">
    <citation type="submission" date="2021-07" db="EMBL/GenBank/DDBJ databases">
        <authorList>
            <person name="Catto M.A."/>
            <person name="Jacobson A."/>
            <person name="Kennedy G."/>
            <person name="Labadie P."/>
            <person name="Hunt B.G."/>
            <person name="Srinivasan R."/>
        </authorList>
    </citation>
    <scope>NUCLEOTIDE SEQUENCE</scope>
    <source>
        <strain evidence="2">PL_HMW_Pooled</strain>
        <tissue evidence="2">Head</tissue>
    </source>
</reference>
<organism evidence="2 6">
    <name type="scientific">Frankliniella fusca</name>
    <dbReference type="NCBI Taxonomy" id="407009"/>
    <lineage>
        <taxon>Eukaryota</taxon>
        <taxon>Metazoa</taxon>
        <taxon>Ecdysozoa</taxon>
        <taxon>Arthropoda</taxon>
        <taxon>Hexapoda</taxon>
        <taxon>Insecta</taxon>
        <taxon>Pterygota</taxon>
        <taxon>Neoptera</taxon>
        <taxon>Paraneoptera</taxon>
        <taxon>Thysanoptera</taxon>
        <taxon>Terebrantia</taxon>
        <taxon>Thripoidea</taxon>
        <taxon>Thripidae</taxon>
        <taxon>Frankliniella</taxon>
    </lineage>
</organism>
<dbReference type="AlphaFoldDB" id="A0AAE1GT32"/>
<reference evidence="2" key="2">
    <citation type="journal article" date="2023" name="BMC Genomics">
        <title>Pest status, molecular evolution, and epigenetic factors derived from the genome assembly of Frankliniella fusca, a thysanopteran phytovirus vector.</title>
        <authorList>
            <person name="Catto M.A."/>
            <person name="Labadie P.E."/>
            <person name="Jacobson A.L."/>
            <person name="Kennedy G.G."/>
            <person name="Srinivasan R."/>
            <person name="Hunt B.G."/>
        </authorList>
    </citation>
    <scope>NUCLEOTIDE SEQUENCE</scope>
    <source>
        <strain evidence="2">PL_HMW_Pooled</strain>
    </source>
</reference>
<dbReference type="Gene3D" id="3.40.50.1110">
    <property type="entry name" value="SGNH hydrolase"/>
    <property type="match status" value="1"/>
</dbReference>
<sequence>MENSAAQVKQMGLVVHGQTCCQLAKRLERESCPPLSERGILLLGTNDILKGLPLNDFLRGMEKSIDLLLQKLDHITVLSFLLIPRLAAATNQTEHLKTLNSYNVIIRGLVTQNMASMKFIDIVPLFLGDGNEIKMELVKKDQLHLSDDAESNY</sequence>
<gene>
    <name evidence="2" type="ORF">KUF71_018953</name>
    <name evidence="3" type="ORF">KUF71_021019</name>
    <name evidence="4" type="ORF">KUF71_026247</name>
    <name evidence="5" type="ORF">KUF71_026349</name>
</gene>
<dbReference type="EMBL" id="JAHWGI010000068">
    <property type="protein sequence ID" value="KAK3908604.1"/>
    <property type="molecule type" value="Genomic_DNA"/>
</dbReference>
<dbReference type="InterPro" id="IPR033447">
    <property type="entry name" value="OSK"/>
</dbReference>
<dbReference type="EMBL" id="JAHWGI010000928">
    <property type="protein sequence ID" value="KAK3918274.1"/>
    <property type="molecule type" value="Genomic_DNA"/>
</dbReference>
<dbReference type="InterPro" id="IPR036514">
    <property type="entry name" value="SGNH_hydro_sf"/>
</dbReference>
<dbReference type="SUPFAM" id="SSF52266">
    <property type="entry name" value="SGNH hydrolase"/>
    <property type="match status" value="1"/>
</dbReference>
<evidence type="ECO:0000313" key="6">
    <source>
        <dbReference type="Proteomes" id="UP001219518"/>
    </source>
</evidence>
<evidence type="ECO:0000313" key="5">
    <source>
        <dbReference type="EMBL" id="KAK3918274.1"/>
    </source>
</evidence>
<comment type="caution">
    <text evidence="2">The sequence shown here is derived from an EMBL/GenBank/DDBJ whole genome shotgun (WGS) entry which is preliminary data.</text>
</comment>